<name>G7DTC4_MIXOS</name>
<feature type="transmembrane region" description="Helical" evidence="8">
    <location>
        <begin position="834"/>
        <end position="855"/>
    </location>
</feature>
<keyword evidence="4 8" id="KW-0812">Transmembrane</keyword>
<feature type="compositionally biased region" description="Polar residues" evidence="7">
    <location>
        <begin position="270"/>
        <end position="282"/>
    </location>
</feature>
<feature type="domain" description="CSC1/OSCA1-like 7TM region" evidence="9">
    <location>
        <begin position="580"/>
        <end position="853"/>
    </location>
</feature>
<dbReference type="STRING" id="764103.G7DTC4"/>
<evidence type="ECO:0000256" key="6">
    <source>
        <dbReference type="ARBA" id="ARBA00023136"/>
    </source>
</evidence>
<dbReference type="GO" id="GO:0005227">
    <property type="term" value="F:calcium-activated cation channel activity"/>
    <property type="evidence" value="ECO:0007669"/>
    <property type="project" value="InterPro"/>
</dbReference>
<evidence type="ECO:0000256" key="8">
    <source>
        <dbReference type="SAM" id="Phobius"/>
    </source>
</evidence>
<feature type="transmembrane region" description="Helical" evidence="8">
    <location>
        <begin position="794"/>
        <end position="814"/>
    </location>
</feature>
<feature type="transmembrane region" description="Helical" evidence="8">
    <location>
        <begin position="861"/>
        <end position="879"/>
    </location>
</feature>
<feature type="transmembrane region" description="Helical" evidence="8">
    <location>
        <begin position="12"/>
        <end position="34"/>
    </location>
</feature>
<feature type="compositionally biased region" description="Acidic residues" evidence="7">
    <location>
        <begin position="909"/>
        <end position="919"/>
    </location>
</feature>
<evidence type="ECO:0000256" key="1">
    <source>
        <dbReference type="ARBA" id="ARBA00004141"/>
    </source>
</evidence>
<dbReference type="PANTHER" id="PTHR13018:SF139">
    <property type="entry name" value="PHOSPHATE METABOLISM PROTEIN 7"/>
    <property type="match status" value="1"/>
</dbReference>
<feature type="transmembrane region" description="Helical" evidence="8">
    <location>
        <begin position="119"/>
        <end position="141"/>
    </location>
</feature>
<comment type="similarity">
    <text evidence="2">Belongs to the CSC1 (TC 1.A.17) family.</text>
</comment>
<feature type="domain" description="CSC1/OSCA1-like N-terminal transmembrane" evidence="10">
    <location>
        <begin position="66"/>
        <end position="188"/>
    </location>
</feature>
<dbReference type="AlphaFoldDB" id="G7DTC4"/>
<feature type="transmembrane region" description="Helical" evidence="8">
    <location>
        <begin position="586"/>
        <end position="611"/>
    </location>
</feature>
<feature type="compositionally biased region" description="Polar residues" evidence="7">
    <location>
        <begin position="289"/>
        <end position="300"/>
    </location>
</feature>
<feature type="region of interest" description="Disordered" evidence="7">
    <location>
        <begin position="391"/>
        <end position="420"/>
    </location>
</feature>
<reference evidence="12 13" key="1">
    <citation type="journal article" date="2011" name="J. Gen. Appl. Microbiol.">
        <title>Draft genome sequencing of the enigmatic basidiomycete Mixia osmundae.</title>
        <authorList>
            <person name="Nishida H."/>
            <person name="Nagatsuka Y."/>
            <person name="Sugiyama J."/>
        </authorList>
    </citation>
    <scope>NUCLEOTIDE SEQUENCE [LARGE SCALE GENOMIC DNA]</scope>
    <source>
        <strain evidence="13">CBS 9802 / IAM 14324 / JCM 22182 / KY 12970</strain>
    </source>
</reference>
<comment type="caution">
    <text evidence="12">The sequence shown here is derived from an EMBL/GenBank/DDBJ whole genome shotgun (WGS) entry which is preliminary data.</text>
</comment>
<keyword evidence="6 8" id="KW-0472">Membrane</keyword>
<dbReference type="PANTHER" id="PTHR13018">
    <property type="entry name" value="PROBABLE MEMBRANE PROTEIN DUF221-RELATED"/>
    <property type="match status" value="1"/>
</dbReference>
<comment type="subcellular location">
    <subcellularLocation>
        <location evidence="1">Membrane</location>
        <topology evidence="1">Multi-pass membrane protein</topology>
    </subcellularLocation>
</comment>
<evidence type="ECO:0000259" key="9">
    <source>
        <dbReference type="Pfam" id="PF02714"/>
    </source>
</evidence>
<evidence type="ECO:0000256" key="3">
    <source>
        <dbReference type="ARBA" id="ARBA00022448"/>
    </source>
</evidence>
<evidence type="ECO:0000259" key="11">
    <source>
        <dbReference type="Pfam" id="PF14703"/>
    </source>
</evidence>
<keyword evidence="3" id="KW-0813">Transport</keyword>
<feature type="transmembrane region" description="Helical" evidence="8">
    <location>
        <begin position="678"/>
        <end position="702"/>
    </location>
</feature>
<feature type="region of interest" description="Disordered" evidence="7">
    <location>
        <begin position="1144"/>
        <end position="1177"/>
    </location>
</feature>
<feature type="compositionally biased region" description="Polar residues" evidence="7">
    <location>
        <begin position="308"/>
        <end position="328"/>
    </location>
</feature>
<dbReference type="Proteomes" id="UP000009131">
    <property type="component" value="Unassembled WGS sequence"/>
</dbReference>
<dbReference type="Pfam" id="PF14703">
    <property type="entry name" value="PHM7_cyt"/>
    <property type="match status" value="1"/>
</dbReference>
<feature type="domain" description="CSC1/OSCA1-like cytosolic" evidence="11">
    <location>
        <begin position="335"/>
        <end position="567"/>
    </location>
</feature>
<keyword evidence="13" id="KW-1185">Reference proteome</keyword>
<dbReference type="InterPro" id="IPR003864">
    <property type="entry name" value="CSC1/OSCA1-like_7TM"/>
</dbReference>
<gene>
    <name evidence="12" type="primary">Mo00417</name>
    <name evidence="12" type="ORF">E5Q_00417</name>
</gene>
<dbReference type="OMA" id="FNFYYWL"/>
<evidence type="ECO:0000256" key="7">
    <source>
        <dbReference type="SAM" id="MobiDB-lite"/>
    </source>
</evidence>
<feature type="region of interest" description="Disordered" evidence="7">
    <location>
        <begin position="1200"/>
        <end position="1231"/>
    </location>
</feature>
<dbReference type="HOGENOM" id="CLU_002081_0_0_1"/>
<dbReference type="Pfam" id="PF13967">
    <property type="entry name" value="RSN1_TM"/>
    <property type="match status" value="1"/>
</dbReference>
<dbReference type="InterPro" id="IPR032880">
    <property type="entry name" value="CSC1/OSCA1-like_N"/>
</dbReference>
<dbReference type="InterPro" id="IPR045122">
    <property type="entry name" value="Csc1-like"/>
</dbReference>
<feature type="region of interest" description="Disordered" evidence="7">
    <location>
        <begin position="262"/>
        <end position="332"/>
    </location>
</feature>
<feature type="region of interest" description="Disordered" evidence="7">
    <location>
        <begin position="901"/>
        <end position="934"/>
    </location>
</feature>
<proteinExistence type="inferred from homology"/>
<dbReference type="InterPro" id="IPR027815">
    <property type="entry name" value="CSC1/OSCA1-like_cyt"/>
</dbReference>
<evidence type="ECO:0000256" key="5">
    <source>
        <dbReference type="ARBA" id="ARBA00022989"/>
    </source>
</evidence>
<evidence type="ECO:0008006" key="14">
    <source>
        <dbReference type="Google" id="ProtNLM"/>
    </source>
</evidence>
<evidence type="ECO:0000259" key="10">
    <source>
        <dbReference type="Pfam" id="PF13967"/>
    </source>
</evidence>
<feature type="transmembrane region" description="Helical" evidence="8">
    <location>
        <begin position="768"/>
        <end position="788"/>
    </location>
</feature>
<dbReference type="eggNOG" id="KOG1134">
    <property type="taxonomic scope" value="Eukaryota"/>
</dbReference>
<sequence>MATLQDKVYSPAFTGLLSTVALAGVIAGLCTGAFETLRRMRRKTPAGTRLQPIEGQDSVEDYEMGYLYQIRCFAAGHKSPRLASNPLLWIWQTAMLTDDFYVSRTGMDAATYVRWIRGCWYIILLHLVTVFVILMPLHLHYAPPTISQGSMARASLSSLVLSPTGINYLWVHTVLMWWVSLTWMVMLIWLSMGVIRHRRKTLDQLALDLADPTGDQDYPERSSKGAWKYRTVVVSNLPAEIRQSERTVADYFETSISRLVERKGSKTRPESSAPSTQPNSVRGSKRFSRQTAALGQSISRLRTHSRNNSKAALSDETTPQLSPTTEEGSTLPERQFVTRVVLVRRTAELLDLCNRREETLHLLEAAHLKLVRNIMDDVALQSTLRRASKIASEPFPTSSATELKQQSSRDSAPTSTALASSESLVDLEANEKAERERLVDLLYPFLPAYERDAFGPVESVHATIYDALHTVSARLLDRYQPTMKLKLFKNAEVASIDYLLTKLNLLSGLIEKHRATPEKFQTSSLAFVTFSEPKYARLAKRKLGFHLTKRMTCRVEDAPHFRDLQWDRVVRASFSQEVLRTTVITILFWIFTIIYILPVSAIVALVSVEFLSQHFAGLNDFFLHHSIAKSLVSSFVPTILVAALSISIPPLIMLISIKSAVLTMSRQHKLQMARYWKWLVTNLLVFFCIGTTAITALVNVFTTPLSVLELISSSFPQAAVFYTGWAILVTAVHQFIELAMFGLPMILHSGLRKAQTPRKRLEKSLPRSFNYSYFAPLSLLVMTVFFVFCLLNPLVIAFIFVYFSVTCIVVKNQLCHVYWRRYYEGQGRVVLKRVLRYSCDGLFLAQFVLMAFFWTLKKGRLGGAIIPLLVITVVFKLVWTRVVDLAHYRLIKEEAALRHTQQVQTVKPDEDEDEGESGDESPHDADQATADTHSEIRKISRPGYWHRCAAYPKQLIERTARAIYTQLKSRAARLRSARPTHADVTRHADDLVAADGKRNLPEPAKLSELVSLHPKLLRDDRPRFATEYEDPCLHTPLSYALWLPRDPLGLLHLDNTVIYHGNAFVSSEGGTGELRADEPAADEGKLADAVILSEKATLDKAIGLINLDGTEQVVVPLDLPTHQQDDSKRQSSISATLWRSISSSSLGRRPGQTVAQPAQPDAPAHGANDNGASRSVSQSVALRREVLQEIADAAASIRIKTEHQQRKASSSSWHRLLHSNADPDSAPDALT</sequence>
<feature type="compositionally biased region" description="Polar residues" evidence="7">
    <location>
        <begin position="395"/>
        <end position="420"/>
    </location>
</feature>
<evidence type="ECO:0000313" key="13">
    <source>
        <dbReference type="Proteomes" id="UP000009131"/>
    </source>
</evidence>
<dbReference type="RefSeq" id="XP_014571455.1">
    <property type="nucleotide sequence ID" value="XM_014715969.1"/>
</dbReference>
<reference evidence="12 13" key="2">
    <citation type="journal article" date="2012" name="Open Biol.">
        <title>Characteristics of nucleosomes and linker DNA regions on the genome of the basidiomycete Mixia osmundae revealed by mono- and dinucleosome mapping.</title>
        <authorList>
            <person name="Nishida H."/>
            <person name="Kondo S."/>
            <person name="Matsumoto T."/>
            <person name="Suzuki Y."/>
            <person name="Yoshikawa H."/>
            <person name="Taylor T.D."/>
            <person name="Sugiyama J."/>
        </authorList>
    </citation>
    <scope>NUCLEOTIDE SEQUENCE [LARGE SCALE GENOMIC DNA]</scope>
    <source>
        <strain evidence="13">CBS 9802 / IAM 14324 / JCM 22182 / KY 12970</strain>
    </source>
</reference>
<organism evidence="12 13">
    <name type="scientific">Mixia osmundae (strain CBS 9802 / IAM 14324 / JCM 22182 / KY 12970)</name>
    <dbReference type="NCBI Taxonomy" id="764103"/>
    <lineage>
        <taxon>Eukaryota</taxon>
        <taxon>Fungi</taxon>
        <taxon>Dikarya</taxon>
        <taxon>Basidiomycota</taxon>
        <taxon>Pucciniomycotina</taxon>
        <taxon>Mixiomycetes</taxon>
        <taxon>Mixiales</taxon>
        <taxon>Mixiaceae</taxon>
        <taxon>Mixia</taxon>
    </lineage>
</organism>
<dbReference type="OrthoDB" id="1689567at2759"/>
<keyword evidence="5 8" id="KW-1133">Transmembrane helix</keyword>
<evidence type="ECO:0000256" key="4">
    <source>
        <dbReference type="ARBA" id="ARBA00022692"/>
    </source>
</evidence>
<dbReference type="Pfam" id="PF02714">
    <property type="entry name" value="RSN1_7TM"/>
    <property type="match status" value="1"/>
</dbReference>
<evidence type="ECO:0000256" key="2">
    <source>
        <dbReference type="ARBA" id="ARBA00007779"/>
    </source>
</evidence>
<feature type="transmembrane region" description="Helical" evidence="8">
    <location>
        <begin position="722"/>
        <end position="747"/>
    </location>
</feature>
<dbReference type="EMBL" id="BABT02000025">
    <property type="protein sequence ID" value="GAA93771.1"/>
    <property type="molecule type" value="Genomic_DNA"/>
</dbReference>
<dbReference type="GO" id="GO:0005886">
    <property type="term" value="C:plasma membrane"/>
    <property type="evidence" value="ECO:0007669"/>
    <property type="project" value="TreeGrafter"/>
</dbReference>
<feature type="transmembrane region" description="Helical" evidence="8">
    <location>
        <begin position="631"/>
        <end position="657"/>
    </location>
</feature>
<feature type="transmembrane region" description="Helical" evidence="8">
    <location>
        <begin position="168"/>
        <end position="190"/>
    </location>
</feature>
<protein>
    <recommendedName>
        <fullName evidence="14">CSC1/OSCA1-like 7TM region domain-containing protein</fullName>
    </recommendedName>
</protein>
<accession>G7DTC4</accession>
<feature type="compositionally biased region" description="Basic and acidic residues" evidence="7">
    <location>
        <begin position="920"/>
        <end position="934"/>
    </location>
</feature>
<dbReference type="InParanoid" id="G7DTC4"/>
<evidence type="ECO:0000313" key="12">
    <source>
        <dbReference type="EMBL" id="GAA93771.1"/>
    </source>
</evidence>